<dbReference type="InterPro" id="IPR036249">
    <property type="entry name" value="Thioredoxin-like_sf"/>
</dbReference>
<evidence type="ECO:0000256" key="6">
    <source>
        <dbReference type="ARBA" id="ARBA00023284"/>
    </source>
</evidence>
<dbReference type="Gene3D" id="3.40.30.10">
    <property type="entry name" value="Glutaredoxin"/>
    <property type="match status" value="1"/>
</dbReference>
<feature type="active site" description="Nucleophile" evidence="8">
    <location>
        <position position="27"/>
    </location>
</feature>
<dbReference type="PANTHER" id="PTHR45663:SF11">
    <property type="entry name" value="GEO12009P1"/>
    <property type="match status" value="1"/>
</dbReference>
<accession>A0A316DH19</accession>
<dbReference type="PROSITE" id="PS00194">
    <property type="entry name" value="THIOREDOXIN_1"/>
    <property type="match status" value="1"/>
</dbReference>
<feature type="domain" description="Thioredoxin" evidence="10">
    <location>
        <begin position="1"/>
        <end position="103"/>
    </location>
</feature>
<dbReference type="AlphaFoldDB" id="A0A316DH19"/>
<dbReference type="OrthoDB" id="9790390at2"/>
<feature type="active site" description="Nucleophile" evidence="8">
    <location>
        <position position="30"/>
    </location>
</feature>
<dbReference type="CDD" id="cd02947">
    <property type="entry name" value="TRX_family"/>
    <property type="match status" value="1"/>
</dbReference>
<evidence type="ECO:0000256" key="1">
    <source>
        <dbReference type="ARBA" id="ARBA00008987"/>
    </source>
</evidence>
<keyword evidence="6 9" id="KW-0676">Redox-active center</keyword>
<evidence type="ECO:0000313" key="12">
    <source>
        <dbReference type="Proteomes" id="UP000245634"/>
    </source>
</evidence>
<dbReference type="InterPro" id="IPR017937">
    <property type="entry name" value="Thioredoxin_CS"/>
</dbReference>
<dbReference type="SUPFAM" id="SSF52833">
    <property type="entry name" value="Thioredoxin-like"/>
    <property type="match status" value="1"/>
</dbReference>
<feature type="site" description="Contributes to redox potential value" evidence="8">
    <location>
        <position position="28"/>
    </location>
</feature>
<evidence type="ECO:0000256" key="3">
    <source>
        <dbReference type="ARBA" id="ARBA00022448"/>
    </source>
</evidence>
<keyword evidence="12" id="KW-1185">Reference proteome</keyword>
<dbReference type="InterPro" id="IPR013766">
    <property type="entry name" value="Thioredoxin_domain"/>
</dbReference>
<dbReference type="PROSITE" id="PS51352">
    <property type="entry name" value="THIOREDOXIN_2"/>
    <property type="match status" value="1"/>
</dbReference>
<comment type="caution">
    <text evidence="11">The sequence shown here is derived from an EMBL/GenBank/DDBJ whole genome shotgun (WGS) entry which is preliminary data.</text>
</comment>
<keyword evidence="5 9" id="KW-1015">Disulfide bond</keyword>
<evidence type="ECO:0000259" key="10">
    <source>
        <dbReference type="PROSITE" id="PS51352"/>
    </source>
</evidence>
<dbReference type="InterPro" id="IPR005746">
    <property type="entry name" value="Thioredoxin"/>
</dbReference>
<organism evidence="11 12">
    <name type="scientific">Tumebacillus permanentifrigoris</name>
    <dbReference type="NCBI Taxonomy" id="378543"/>
    <lineage>
        <taxon>Bacteria</taxon>
        <taxon>Bacillati</taxon>
        <taxon>Bacillota</taxon>
        <taxon>Bacilli</taxon>
        <taxon>Bacillales</taxon>
        <taxon>Alicyclobacillaceae</taxon>
        <taxon>Tumebacillus</taxon>
    </lineage>
</organism>
<dbReference type="GO" id="GO:0005737">
    <property type="term" value="C:cytoplasm"/>
    <property type="evidence" value="ECO:0007669"/>
    <property type="project" value="TreeGrafter"/>
</dbReference>
<feature type="disulfide bond" description="Redox-active" evidence="9">
    <location>
        <begin position="27"/>
        <end position="30"/>
    </location>
</feature>
<dbReference type="Pfam" id="PF00085">
    <property type="entry name" value="Thioredoxin"/>
    <property type="match status" value="1"/>
</dbReference>
<keyword evidence="3" id="KW-0813">Transport</keyword>
<dbReference type="PANTHER" id="PTHR45663">
    <property type="entry name" value="GEO12009P1"/>
    <property type="match status" value="1"/>
</dbReference>
<feature type="site" description="Contributes to redox potential value" evidence="8">
    <location>
        <position position="29"/>
    </location>
</feature>
<name>A0A316DH19_9BACL</name>
<protein>
    <recommendedName>
        <fullName evidence="2 7">Thioredoxin</fullName>
    </recommendedName>
</protein>
<dbReference type="PIRSF" id="PIRSF000077">
    <property type="entry name" value="Thioredoxin"/>
    <property type="match status" value="1"/>
</dbReference>
<evidence type="ECO:0000256" key="9">
    <source>
        <dbReference type="PIRSR" id="PIRSR000077-4"/>
    </source>
</evidence>
<feature type="site" description="Deprotonates C-terminal active site Cys" evidence="8">
    <location>
        <position position="21"/>
    </location>
</feature>
<keyword evidence="4" id="KW-0249">Electron transport</keyword>
<evidence type="ECO:0000313" key="11">
    <source>
        <dbReference type="EMBL" id="PWK15873.1"/>
    </source>
</evidence>
<evidence type="ECO:0000256" key="5">
    <source>
        <dbReference type="ARBA" id="ARBA00023157"/>
    </source>
</evidence>
<dbReference type="Proteomes" id="UP000245634">
    <property type="component" value="Unassembled WGS sequence"/>
</dbReference>
<dbReference type="RefSeq" id="WP_109686151.1">
    <property type="nucleotide sequence ID" value="NZ_QGGL01000002.1"/>
</dbReference>
<dbReference type="EMBL" id="QGGL01000002">
    <property type="protein sequence ID" value="PWK15873.1"/>
    <property type="molecule type" value="Genomic_DNA"/>
</dbReference>
<sequence>MKQATEQNFATLIEHGVVLADFHASWCPPCSNQLEVLTQIEQETADFLTLIRVDIDHCGQLVHKYGLLSVPTLLLFQEGRVVERIVGVQSKKVLLELITPYLL</sequence>
<evidence type="ECO:0000256" key="4">
    <source>
        <dbReference type="ARBA" id="ARBA00022982"/>
    </source>
</evidence>
<gene>
    <name evidence="11" type="ORF">C7459_102119</name>
</gene>
<comment type="similarity">
    <text evidence="1 7">Belongs to the thioredoxin family.</text>
</comment>
<reference evidence="11 12" key="1">
    <citation type="submission" date="2018-05" db="EMBL/GenBank/DDBJ databases">
        <title>Genomic Encyclopedia of Type Strains, Phase IV (KMG-IV): sequencing the most valuable type-strain genomes for metagenomic binning, comparative biology and taxonomic classification.</title>
        <authorList>
            <person name="Goeker M."/>
        </authorList>
    </citation>
    <scope>NUCLEOTIDE SEQUENCE [LARGE SCALE GENOMIC DNA]</scope>
    <source>
        <strain evidence="11 12">DSM 18773</strain>
    </source>
</reference>
<dbReference type="GO" id="GO:0015035">
    <property type="term" value="F:protein-disulfide reductase activity"/>
    <property type="evidence" value="ECO:0007669"/>
    <property type="project" value="InterPro"/>
</dbReference>
<evidence type="ECO:0000256" key="8">
    <source>
        <dbReference type="PIRSR" id="PIRSR000077-1"/>
    </source>
</evidence>
<evidence type="ECO:0000256" key="2">
    <source>
        <dbReference type="ARBA" id="ARBA00020570"/>
    </source>
</evidence>
<proteinExistence type="inferred from homology"/>
<evidence type="ECO:0000256" key="7">
    <source>
        <dbReference type="PIRNR" id="PIRNR000077"/>
    </source>
</evidence>